<evidence type="ECO:0000256" key="1">
    <source>
        <dbReference type="SAM" id="Coils"/>
    </source>
</evidence>
<dbReference type="Pfam" id="PF01041">
    <property type="entry name" value="DegT_DnrJ_EryC1"/>
    <property type="match status" value="1"/>
</dbReference>
<name>X1SNV7_9ZZZZ</name>
<dbReference type="GO" id="GO:0000271">
    <property type="term" value="P:polysaccharide biosynthetic process"/>
    <property type="evidence" value="ECO:0007669"/>
    <property type="project" value="TreeGrafter"/>
</dbReference>
<evidence type="ECO:0000313" key="2">
    <source>
        <dbReference type="EMBL" id="GAI69474.1"/>
    </source>
</evidence>
<dbReference type="InterPro" id="IPR015424">
    <property type="entry name" value="PyrdxlP-dep_Trfase"/>
</dbReference>
<dbReference type="PIRSF" id="PIRSF000390">
    <property type="entry name" value="PLP_StrS"/>
    <property type="match status" value="1"/>
</dbReference>
<accession>X1SNV7</accession>
<dbReference type="InterPro" id="IPR015422">
    <property type="entry name" value="PyrdxlP-dep_Trfase_small"/>
</dbReference>
<dbReference type="CDD" id="cd00616">
    <property type="entry name" value="AHBA_syn"/>
    <property type="match status" value="1"/>
</dbReference>
<dbReference type="Gene3D" id="3.40.640.10">
    <property type="entry name" value="Type I PLP-dependent aspartate aminotransferase-like (Major domain)"/>
    <property type="match status" value="1"/>
</dbReference>
<comment type="caution">
    <text evidence="2">The sequence shown here is derived from an EMBL/GenBank/DDBJ whole genome shotgun (WGS) entry which is preliminary data.</text>
</comment>
<dbReference type="GO" id="GO:0030170">
    <property type="term" value="F:pyridoxal phosphate binding"/>
    <property type="evidence" value="ECO:0007669"/>
    <property type="project" value="TreeGrafter"/>
</dbReference>
<dbReference type="SUPFAM" id="SSF53383">
    <property type="entry name" value="PLP-dependent transferases"/>
    <property type="match status" value="1"/>
</dbReference>
<dbReference type="PANTHER" id="PTHR30244">
    <property type="entry name" value="TRANSAMINASE"/>
    <property type="match status" value="1"/>
</dbReference>
<dbReference type="InterPro" id="IPR015421">
    <property type="entry name" value="PyrdxlP-dep_Trfase_major"/>
</dbReference>
<keyword evidence="1" id="KW-0175">Coiled coil</keyword>
<sequence length="331" mass="36698">MNKRLAIDGGKPAKTTPNLPMFPGGIEIGEEEKKAVDEVIEHKYLFRYYGPGEFPSRVKLFEEEFAKKMGVKHVLAVNSCTSALISSLVAVGVGPGDEVIVPGYTFFASCAAIVAAKAIPVIAEIDESFTLDPDDLERKITRRTKAVMPVHMRGVPCQMDRIMKIAKKHNLKVVEDVAQACGGTFKGKHLGTFGDCNAFSLQYHKIITAGEGGTVATDDDLLYDRAQMYHDVAACWRPGGPEKRFTSARYRGELFPGVNFRMAELIGAVARVQLRRLDGLIKRMRKNKERIKDAISDIEEIKFRRLNDPEGDTAIALFFSLPTVELTKKFA</sequence>
<dbReference type="GO" id="GO:0008483">
    <property type="term" value="F:transaminase activity"/>
    <property type="evidence" value="ECO:0007669"/>
    <property type="project" value="TreeGrafter"/>
</dbReference>
<feature type="coiled-coil region" evidence="1">
    <location>
        <begin position="274"/>
        <end position="301"/>
    </location>
</feature>
<dbReference type="AlphaFoldDB" id="X1SNV7"/>
<dbReference type="PANTHER" id="PTHR30244:SF34">
    <property type="entry name" value="DTDP-4-AMINO-4,6-DIDEOXYGALACTOSE TRANSAMINASE"/>
    <property type="match status" value="1"/>
</dbReference>
<feature type="non-terminal residue" evidence="2">
    <location>
        <position position="331"/>
    </location>
</feature>
<evidence type="ECO:0008006" key="3">
    <source>
        <dbReference type="Google" id="ProtNLM"/>
    </source>
</evidence>
<protein>
    <recommendedName>
        <fullName evidence="3">Glutamine--scyllo-inositol aminotransferase</fullName>
    </recommendedName>
</protein>
<dbReference type="InterPro" id="IPR000653">
    <property type="entry name" value="DegT/StrS_aminotransferase"/>
</dbReference>
<reference evidence="2" key="1">
    <citation type="journal article" date="2014" name="Front. Microbiol.">
        <title>High frequency of phylogenetically diverse reductive dehalogenase-homologous genes in deep subseafloor sedimentary metagenomes.</title>
        <authorList>
            <person name="Kawai M."/>
            <person name="Futagami T."/>
            <person name="Toyoda A."/>
            <person name="Takaki Y."/>
            <person name="Nishi S."/>
            <person name="Hori S."/>
            <person name="Arai W."/>
            <person name="Tsubouchi T."/>
            <person name="Morono Y."/>
            <person name="Uchiyama I."/>
            <person name="Ito T."/>
            <person name="Fujiyama A."/>
            <person name="Inagaki F."/>
            <person name="Takami H."/>
        </authorList>
    </citation>
    <scope>NUCLEOTIDE SEQUENCE</scope>
    <source>
        <strain evidence="2">Expedition CK06-06</strain>
    </source>
</reference>
<gene>
    <name evidence="2" type="ORF">S12H4_06409</name>
</gene>
<dbReference type="EMBL" id="BARW01002247">
    <property type="protein sequence ID" value="GAI69474.1"/>
    <property type="molecule type" value="Genomic_DNA"/>
</dbReference>
<dbReference type="Gene3D" id="3.90.1150.10">
    <property type="entry name" value="Aspartate Aminotransferase, domain 1"/>
    <property type="match status" value="1"/>
</dbReference>
<organism evidence="2">
    <name type="scientific">marine sediment metagenome</name>
    <dbReference type="NCBI Taxonomy" id="412755"/>
    <lineage>
        <taxon>unclassified sequences</taxon>
        <taxon>metagenomes</taxon>
        <taxon>ecological metagenomes</taxon>
    </lineage>
</organism>
<proteinExistence type="predicted"/>